<dbReference type="SUPFAM" id="SSF49313">
    <property type="entry name" value="Cadherin-like"/>
    <property type="match status" value="1"/>
</dbReference>
<dbReference type="InterPro" id="IPR050174">
    <property type="entry name" value="Protocadherin/Cadherin-CA"/>
</dbReference>
<dbReference type="GO" id="GO:0007155">
    <property type="term" value="P:cell adhesion"/>
    <property type="evidence" value="ECO:0007669"/>
    <property type="project" value="TreeGrafter"/>
</dbReference>
<dbReference type="GO" id="GO:0005886">
    <property type="term" value="C:plasma membrane"/>
    <property type="evidence" value="ECO:0007669"/>
    <property type="project" value="TreeGrafter"/>
</dbReference>
<dbReference type="PANTHER" id="PTHR24028">
    <property type="entry name" value="CADHERIN-87A"/>
    <property type="match status" value="1"/>
</dbReference>
<organism evidence="3">
    <name type="scientific">Daphnia magna</name>
    <dbReference type="NCBI Taxonomy" id="35525"/>
    <lineage>
        <taxon>Eukaryota</taxon>
        <taxon>Metazoa</taxon>
        <taxon>Ecdysozoa</taxon>
        <taxon>Arthropoda</taxon>
        <taxon>Crustacea</taxon>
        <taxon>Branchiopoda</taxon>
        <taxon>Diplostraca</taxon>
        <taxon>Cladocera</taxon>
        <taxon>Anomopoda</taxon>
        <taxon>Daphniidae</taxon>
        <taxon>Daphnia</taxon>
    </lineage>
</organism>
<evidence type="ECO:0000313" key="3">
    <source>
        <dbReference type="EMBL" id="JAI87983.1"/>
    </source>
</evidence>
<evidence type="ECO:0000256" key="1">
    <source>
        <dbReference type="ARBA" id="ARBA00023180"/>
    </source>
</evidence>
<dbReference type="Gene3D" id="2.60.40.60">
    <property type="entry name" value="Cadherins"/>
    <property type="match status" value="1"/>
</dbReference>
<keyword evidence="2" id="KW-0732">Signal</keyword>
<dbReference type="PANTHER" id="PTHR24028:SF328">
    <property type="entry name" value="CADHERIN-3"/>
    <property type="match status" value="1"/>
</dbReference>
<reference evidence="3" key="1">
    <citation type="submission" date="2015-10" db="EMBL/GenBank/DDBJ databases">
        <title>Daphnia magna gene sets from two clonal populations assembled and annotated with EvidentialGene.</title>
        <authorList>
            <person name="Gilbert D."/>
            <person name="Podicheti R."/>
            <person name="Orsini L."/>
            <person name="Colbourne J."/>
            <person name="Pfrender M."/>
        </authorList>
    </citation>
    <scope>NUCLEOTIDE SEQUENCE</scope>
</reference>
<keyword evidence="1" id="KW-0325">Glycoprotein</keyword>
<dbReference type="AlphaFoldDB" id="A0A0P4XXE7"/>
<dbReference type="InterPro" id="IPR015919">
    <property type="entry name" value="Cadherin-like_sf"/>
</dbReference>
<feature type="signal peptide" evidence="2">
    <location>
        <begin position="1"/>
        <end position="25"/>
    </location>
</feature>
<sequence>MKGDAYILVTGLVLAALANLPEIQSQECKFYGEIINESQANVNIIETIPKDRVILSLTTSPGYVNCSDLSSGSMGFSKYIGYRQTPTATDNKTLELFMAQAIGDDLDNGDINIVDQKYALLTGQCKLYCEQPPPVSLYITVAIEPENTKPPIFSRSSANLTLDENYPIDLDFSDLLIVNEQRLKVSDKDLPLEKLTFEVSDSRFKALEPYFRYYNDSKNQLRVEYEPRIAVNQTLKAEDSPITFNLIAKNNQTESNFMITINISPNDMHDPEFELPYYTSTIENSQFTGLLTVEQKNILAYDGDKKINQEIRYDITDKDGLEVSIKTQQPGKGVPIEIELTQPVEGSATDKMRYVVIKATQIDDETRYETVVLAVELPQIIVTTPTPTTAPTCPPCLTTSTASPTTTTTAMPCTTPTVPTCTPCPTVMTNPTTDAATSCPTFDPTTDCPIISTTNCPVCSSTTEVAQTTLYASTTSSTSPSSSTIITSTTAPVMSTTTEGTTSCSCPAYPSETVTVCPTECPTCPTECQTCPTECPTCPTGTTLSSSSASTETPSSTASTACPITCPEWTTASTSACECPTVTCPTTSTLTPENPTVHFDKQQYASELVENSPVQTFVVRLNAESTSADEQPEYSFAESYDTRYFSVDPKTGVVTTAQSLPIGNYSLEAIAEIRSGAKDYTRIIVSAVMGTLCGGTQFSSPLYEFPVAERTTGIVGQVELRSTEDTVYDLTIASCNPPSMIGSLQMPSIAPLPRPETSQFTFQAF</sequence>
<name>A0A0P4XXE7_9CRUS</name>
<protein>
    <submittedName>
        <fullName evidence="3">Putative Protocadherin-16/sw</fullName>
    </submittedName>
</protein>
<dbReference type="CDD" id="cd11304">
    <property type="entry name" value="Cadherin_repeat"/>
    <property type="match status" value="1"/>
</dbReference>
<feature type="chain" id="PRO_5013461632" evidence="2">
    <location>
        <begin position="26"/>
        <end position="765"/>
    </location>
</feature>
<proteinExistence type="predicted"/>
<reference evidence="3" key="2">
    <citation type="submission" date="2015-10" db="EMBL/GenBank/DDBJ databases">
        <authorList>
            <person name="Gilbert D.G."/>
        </authorList>
    </citation>
    <scope>NUCLEOTIDE SEQUENCE</scope>
</reference>
<evidence type="ECO:0000256" key="2">
    <source>
        <dbReference type="SAM" id="SignalP"/>
    </source>
</evidence>
<accession>A0A0P4XXE7</accession>
<dbReference type="EMBL" id="GDIP01236915">
    <property type="protein sequence ID" value="JAI86486.1"/>
    <property type="molecule type" value="Transcribed_RNA"/>
</dbReference>
<dbReference type="OrthoDB" id="6606209at2759"/>
<dbReference type="GO" id="GO:0005509">
    <property type="term" value="F:calcium ion binding"/>
    <property type="evidence" value="ECO:0007669"/>
    <property type="project" value="InterPro"/>
</dbReference>
<dbReference type="EMBL" id="GDIP01235418">
    <property type="protein sequence ID" value="JAI87983.1"/>
    <property type="molecule type" value="Transcribed_RNA"/>
</dbReference>